<feature type="compositionally biased region" description="Low complexity" evidence="2">
    <location>
        <begin position="45"/>
        <end position="57"/>
    </location>
</feature>
<feature type="compositionally biased region" description="Low complexity" evidence="2">
    <location>
        <begin position="1063"/>
        <end position="1082"/>
    </location>
</feature>
<keyword evidence="4" id="KW-1185">Reference proteome</keyword>
<dbReference type="PANTHER" id="PTHR46082:SF6">
    <property type="entry name" value="AAA+ ATPASE DOMAIN-CONTAINING PROTEIN-RELATED"/>
    <property type="match status" value="1"/>
</dbReference>
<feature type="coiled-coil region" evidence="1">
    <location>
        <begin position="1592"/>
        <end position="1619"/>
    </location>
</feature>
<feature type="region of interest" description="Disordered" evidence="2">
    <location>
        <begin position="298"/>
        <end position="346"/>
    </location>
</feature>
<dbReference type="Pfam" id="PF13424">
    <property type="entry name" value="TPR_12"/>
    <property type="match status" value="1"/>
</dbReference>
<feature type="compositionally biased region" description="Pro residues" evidence="2">
    <location>
        <begin position="1083"/>
        <end position="1094"/>
    </location>
</feature>
<dbReference type="Gene3D" id="1.25.40.10">
    <property type="entry name" value="Tetratricopeptide repeat domain"/>
    <property type="match status" value="2"/>
</dbReference>
<feature type="compositionally biased region" description="Low complexity" evidence="2">
    <location>
        <begin position="311"/>
        <end position="320"/>
    </location>
</feature>
<feature type="compositionally biased region" description="Gly residues" evidence="2">
    <location>
        <begin position="1479"/>
        <end position="1490"/>
    </location>
</feature>
<feature type="region of interest" description="Disordered" evidence="2">
    <location>
        <begin position="1376"/>
        <end position="1396"/>
    </location>
</feature>
<dbReference type="InterPro" id="IPR053137">
    <property type="entry name" value="NLR-like"/>
</dbReference>
<feature type="compositionally biased region" description="Low complexity" evidence="2">
    <location>
        <begin position="1020"/>
        <end position="1054"/>
    </location>
</feature>
<feature type="region of interest" description="Disordered" evidence="2">
    <location>
        <begin position="1129"/>
        <end position="1209"/>
    </location>
</feature>
<organism evidence="3 4">
    <name type="scientific">Pleodorina starrii</name>
    <dbReference type="NCBI Taxonomy" id="330485"/>
    <lineage>
        <taxon>Eukaryota</taxon>
        <taxon>Viridiplantae</taxon>
        <taxon>Chlorophyta</taxon>
        <taxon>core chlorophytes</taxon>
        <taxon>Chlorophyceae</taxon>
        <taxon>CS clade</taxon>
        <taxon>Chlamydomonadales</taxon>
        <taxon>Volvocaceae</taxon>
        <taxon>Pleodorina</taxon>
    </lineage>
</organism>
<feature type="region of interest" description="Disordered" evidence="2">
    <location>
        <begin position="829"/>
        <end position="951"/>
    </location>
</feature>
<dbReference type="InterPro" id="IPR011990">
    <property type="entry name" value="TPR-like_helical_dom_sf"/>
</dbReference>
<feature type="compositionally biased region" description="Low complexity" evidence="2">
    <location>
        <begin position="1491"/>
        <end position="1511"/>
    </location>
</feature>
<dbReference type="EMBL" id="BRXU01000014">
    <property type="protein sequence ID" value="GLC56044.1"/>
    <property type="molecule type" value="Genomic_DNA"/>
</dbReference>
<proteinExistence type="predicted"/>
<evidence type="ECO:0000313" key="3">
    <source>
        <dbReference type="EMBL" id="GLC56044.1"/>
    </source>
</evidence>
<feature type="compositionally biased region" description="Low complexity" evidence="2">
    <location>
        <begin position="1235"/>
        <end position="1244"/>
    </location>
</feature>
<evidence type="ECO:0000256" key="1">
    <source>
        <dbReference type="SAM" id="Coils"/>
    </source>
</evidence>
<keyword evidence="1" id="KW-0175">Coiled coil</keyword>
<feature type="region of interest" description="Disordered" evidence="2">
    <location>
        <begin position="969"/>
        <end position="990"/>
    </location>
</feature>
<dbReference type="PANTHER" id="PTHR46082">
    <property type="entry name" value="ATP/GTP-BINDING PROTEIN-RELATED"/>
    <property type="match status" value="1"/>
</dbReference>
<protein>
    <submittedName>
        <fullName evidence="3">Uncharacterized protein</fullName>
    </submittedName>
</protein>
<feature type="region of interest" description="Disordered" evidence="2">
    <location>
        <begin position="1004"/>
        <end position="1101"/>
    </location>
</feature>
<dbReference type="Proteomes" id="UP001165080">
    <property type="component" value="Unassembled WGS sequence"/>
</dbReference>
<comment type="caution">
    <text evidence="3">The sequence shown here is derived from an EMBL/GenBank/DDBJ whole genome shotgun (WGS) entry which is preliminary data.</text>
</comment>
<dbReference type="SUPFAM" id="SSF48452">
    <property type="entry name" value="TPR-like"/>
    <property type="match status" value="1"/>
</dbReference>
<feature type="region of interest" description="Disordered" evidence="2">
    <location>
        <begin position="726"/>
        <end position="745"/>
    </location>
</feature>
<feature type="region of interest" description="Disordered" evidence="2">
    <location>
        <begin position="89"/>
        <end position="217"/>
    </location>
</feature>
<feature type="compositionally biased region" description="Acidic residues" evidence="2">
    <location>
        <begin position="851"/>
        <end position="863"/>
    </location>
</feature>
<feature type="region of interest" description="Disordered" evidence="2">
    <location>
        <begin position="1235"/>
        <end position="1283"/>
    </location>
</feature>
<feature type="compositionally biased region" description="Pro residues" evidence="2">
    <location>
        <begin position="726"/>
        <end position="744"/>
    </location>
</feature>
<evidence type="ECO:0000313" key="4">
    <source>
        <dbReference type="Proteomes" id="UP001165080"/>
    </source>
</evidence>
<gene>
    <name evidence="3" type="primary">PLEST002985</name>
    <name evidence="3" type="ORF">PLESTB_001058500</name>
</gene>
<feature type="region of interest" description="Disordered" evidence="2">
    <location>
        <begin position="1465"/>
        <end position="1511"/>
    </location>
</feature>
<feature type="region of interest" description="Disordered" evidence="2">
    <location>
        <begin position="40"/>
        <end position="68"/>
    </location>
</feature>
<name>A0A9W6BPS7_9CHLO</name>
<dbReference type="Pfam" id="PF13374">
    <property type="entry name" value="TPR_10"/>
    <property type="match status" value="1"/>
</dbReference>
<accession>A0A9W6BPS7</accession>
<sequence>MQASSYGTGHDYGCDKKGEAPRSIGAAMGLAMWPAVHTDTRGRRGAAAETAPSNAPALVPIRGTSASRRATHCSGVTGVDGRLLRQGASDAHTHTPTQWPNLRGIGTHGARRRAPTDGEGAETARFGRTSDVAAARQPRRGVKFTGDDADGDDDGSTASDDGLSETSSADEYDSGRGGRGGRRSQALELPALPGNASASASAGAAGAGGGGGSAASAGPAGVTLAFLESLRAASRPGTTLRDLYWSLVLPATRAARCAYVGLLGAEHRARPMHVVVCSWDERISDMVDCLADHHAATTAQQHQQHQHQHQHQQPSAAAAASSCGPGAAVLHSSPPHFQSADVPSAVAQAHRSLPGLGGGGGRVLAAAHASDSGGGGGRLALRRSIEALSADHSGGASAAAVQTAAWLSGTAAAAAPWAQATAGTASHNHSPCLSPVLSQGQGVSVSGGGGPQQQQPLAVWLDLFAVNFHSPAAAPAAAAAAAAGFGAAARLGLAPSASATSITATVAVAGSRPYIPSLDTAAAALERSRALPAAIASVRSVLLLPGPQGAGLREHPVTLAAWHALRGRGCAGGAALALAAPPDVDVALLQAAFEGLALSSATARAPDESAAAAAAGLVGGAAGFGADSPAAAGGSSSTSACPSPLYESPDRLAVRAAREGAIGGASAAAAAAAIYAADPLPSRTVREGLVAAATSAANALLTRPVGLSAARPMALLQTTMSLPPAAAPPAAPLLQPPPSAPTPLSPTLQSHTVLQGRSFSVNALEAHSYTPSYTHSTSRLSLLSSPLRSGPAAPGCGPSARSLLLAGTEAWQSSSTSAAAAAAAAASLARSPSGRSVSFTSLPLGAKAEGPDGDDEDEDDEDGVGGGGGGTGSRARHLAAAAAGGGGSGGRGRDRRGRHGSTAVGTGVAGEAVRGGGGSGLASPLAAVTSSYDGGGGGEAQPSVRRLPSLIPPPLDVTMTLSSALSPASLPPALSPSGWEAPTGGGSGRLLQLRSGAVAPWEASAPLPTLLPPPLGRSPGGASAPPCGDSGDDAAVAPKAPALSSPSSSASPGPAIEPPPAAPHSLPLPRLAPLLQAAGATAAPPPPPPLPPPAAASAATSSAPLPLPFRDVITAAAAEAAAGPLLATPFGRIRKGSGPGLGPGTRQRGSGPAAPRGGGRGMGREEGGSTGVATPGADPDLEQDPDPDLGAFEAEPQNSDSDLDSDGPPIVLDSLSCFLTGQATLDALESCTNRQQQQQQQQQQRPAAAPLQLSLNGSSGGAAAASTSTAAPPVPESLPQYDIPPYRPLAPDLARLVGTGRLLAALGQPMAALRLVRHALTSARSFHGSNHPDTARCAAALGGLALHCQQQQHQQQQLQLRSSGSEADFGCGGGRAAAPAAGSRVRSQSVAVPPGDRCGPAGPAAFPARPAGLMAAAATATATAAGRGEAAAAAAAVGGGGGGPGLPGAASAPISGILSGTIGPPSLRLAASPSRTRRGPGGGGGGGSSGGAAPSSPMLSGSGSGSGSWSVEEAEGLLRGAAAVLERFLGPDNEETLAARQGLAAVLAAEGRYDEAVPVLQRAATGRASRRRPASEVAVGSAADLAACLAALGRAKEARKLLRAQLVRLQEDEDEAAATAAAAAMTAAAARGGRSSLLAGSGNGASGGAAAALPSAASVTTFLAGRPSYGVDGGGTRGVGGIGSVAGSGCGSPCGSVLGGSPQQQQQPAHQPLAGSRGLTALKREELRARCSHRLAQLKAASGKAQAARILYRRAVQSYAAVYGNSHAVTAGCMLSLAALSHTVREYGEALELYRAVLDLYVEMYGPHHPATTRVSNRLGDLEEEMEEAEMEQEQ</sequence>
<reference evidence="3 4" key="1">
    <citation type="journal article" date="2023" name="Commun. Biol.">
        <title>Reorganization of the ancestral sex-determining regions during the evolution of trioecy in Pleodorina starrii.</title>
        <authorList>
            <person name="Takahashi K."/>
            <person name="Suzuki S."/>
            <person name="Kawai-Toyooka H."/>
            <person name="Yamamoto K."/>
            <person name="Hamaji T."/>
            <person name="Ootsuki R."/>
            <person name="Yamaguchi H."/>
            <person name="Kawachi M."/>
            <person name="Higashiyama T."/>
            <person name="Nozaki H."/>
        </authorList>
    </citation>
    <scope>NUCLEOTIDE SEQUENCE [LARGE SCALE GENOMIC DNA]</scope>
    <source>
        <strain evidence="3 4">NIES-4479</strain>
    </source>
</reference>
<feature type="compositionally biased region" description="Low complexity" evidence="2">
    <location>
        <begin position="1261"/>
        <end position="1271"/>
    </location>
</feature>
<feature type="compositionally biased region" description="Low complexity" evidence="2">
    <location>
        <begin position="900"/>
        <end position="912"/>
    </location>
</feature>
<evidence type="ECO:0000256" key="2">
    <source>
        <dbReference type="SAM" id="MobiDB-lite"/>
    </source>
</evidence>